<proteinExistence type="predicted"/>
<protein>
    <submittedName>
        <fullName evidence="2">Uncharacterized protein</fullName>
    </submittedName>
</protein>
<dbReference type="AlphaFoldDB" id="A0AA89C1K6"/>
<comment type="caution">
    <text evidence="2">The sequence shown here is derived from an EMBL/GenBank/DDBJ whole genome shotgun (WGS) entry which is preliminary data.</text>
</comment>
<evidence type="ECO:0000256" key="1">
    <source>
        <dbReference type="SAM" id="MobiDB-lite"/>
    </source>
</evidence>
<name>A0AA89C1K6_PINIB</name>
<keyword evidence="3" id="KW-1185">Reference proteome</keyword>
<accession>A0AA89C1K6</accession>
<gene>
    <name evidence="2" type="ORF">FSP39_012681</name>
</gene>
<evidence type="ECO:0000313" key="2">
    <source>
        <dbReference type="EMBL" id="KAK3102616.1"/>
    </source>
</evidence>
<reference evidence="2" key="1">
    <citation type="submission" date="2019-08" db="EMBL/GenBank/DDBJ databases">
        <title>The improved chromosome-level genome for the pearl oyster Pinctada fucata martensii using PacBio sequencing and Hi-C.</title>
        <authorList>
            <person name="Zheng Z."/>
        </authorList>
    </citation>
    <scope>NUCLEOTIDE SEQUENCE</scope>
    <source>
        <strain evidence="2">ZZ-2019</strain>
        <tissue evidence="2">Adductor muscle</tissue>
    </source>
</reference>
<dbReference type="EMBL" id="VSWD01000005">
    <property type="protein sequence ID" value="KAK3102616.1"/>
    <property type="molecule type" value="Genomic_DNA"/>
</dbReference>
<feature type="region of interest" description="Disordered" evidence="1">
    <location>
        <begin position="1"/>
        <end position="35"/>
    </location>
</feature>
<organism evidence="2 3">
    <name type="scientific">Pinctada imbricata</name>
    <name type="common">Atlantic pearl-oyster</name>
    <name type="synonym">Pinctada martensii</name>
    <dbReference type="NCBI Taxonomy" id="66713"/>
    <lineage>
        <taxon>Eukaryota</taxon>
        <taxon>Metazoa</taxon>
        <taxon>Spiralia</taxon>
        <taxon>Lophotrochozoa</taxon>
        <taxon>Mollusca</taxon>
        <taxon>Bivalvia</taxon>
        <taxon>Autobranchia</taxon>
        <taxon>Pteriomorphia</taxon>
        <taxon>Pterioida</taxon>
        <taxon>Pterioidea</taxon>
        <taxon>Pteriidae</taxon>
        <taxon>Pinctada</taxon>
    </lineage>
</organism>
<evidence type="ECO:0000313" key="3">
    <source>
        <dbReference type="Proteomes" id="UP001186944"/>
    </source>
</evidence>
<dbReference type="Proteomes" id="UP001186944">
    <property type="component" value="Unassembled WGS sequence"/>
</dbReference>
<sequence>MGTKANNQKPPPHEKKRTPEMGVRPGAQEESASPACMQHPSLQFGRIVTSGYFHYGRYKHGPDMHVSGTKPSSVILSLNNVIWPNACPRGEVTACALPFISANPSNLQETCSKTRTLLTCLAPHTTGCTGNVVFDSLTRSTNTMKGICGL</sequence>